<dbReference type="EMBL" id="JANBQB010001960">
    <property type="protein sequence ID" value="KAJ1969322.1"/>
    <property type="molecule type" value="Genomic_DNA"/>
</dbReference>
<accession>A0A9W8E9D3</accession>
<reference evidence="1" key="1">
    <citation type="submission" date="2022-07" db="EMBL/GenBank/DDBJ databases">
        <title>Phylogenomic reconstructions and comparative analyses of Kickxellomycotina fungi.</title>
        <authorList>
            <person name="Reynolds N.K."/>
            <person name="Stajich J.E."/>
            <person name="Barry K."/>
            <person name="Grigoriev I.V."/>
            <person name="Crous P."/>
            <person name="Smith M.E."/>
        </authorList>
    </citation>
    <scope>NUCLEOTIDE SEQUENCE</scope>
    <source>
        <strain evidence="1">RSA 567</strain>
    </source>
</reference>
<organism evidence="1 2">
    <name type="scientific">Dimargaris verticillata</name>
    <dbReference type="NCBI Taxonomy" id="2761393"/>
    <lineage>
        <taxon>Eukaryota</taxon>
        <taxon>Fungi</taxon>
        <taxon>Fungi incertae sedis</taxon>
        <taxon>Zoopagomycota</taxon>
        <taxon>Kickxellomycotina</taxon>
        <taxon>Dimargaritomycetes</taxon>
        <taxon>Dimargaritales</taxon>
        <taxon>Dimargaritaceae</taxon>
        <taxon>Dimargaris</taxon>
    </lineage>
</organism>
<protein>
    <submittedName>
        <fullName evidence="1">Uncharacterized protein</fullName>
    </submittedName>
</protein>
<dbReference type="AlphaFoldDB" id="A0A9W8E9D3"/>
<name>A0A9W8E9D3_9FUNG</name>
<evidence type="ECO:0000313" key="1">
    <source>
        <dbReference type="EMBL" id="KAJ1969322.1"/>
    </source>
</evidence>
<keyword evidence="2" id="KW-1185">Reference proteome</keyword>
<gene>
    <name evidence="1" type="ORF">H4R34_006177</name>
</gene>
<feature type="non-terminal residue" evidence="1">
    <location>
        <position position="114"/>
    </location>
</feature>
<comment type="caution">
    <text evidence="1">The sequence shown here is derived from an EMBL/GenBank/DDBJ whole genome shotgun (WGS) entry which is preliminary data.</text>
</comment>
<sequence length="114" mass="12691">MILALSRPPESPLQVIWHWLSPRRDVGGAAANGTGPELSYLPSPGEPAVVVRDGHLGLILEFRDANTERSTLIPLWHNCSTGGTEVWEKDSAGSKDEMRDRNMPTKYWLDLARK</sequence>
<evidence type="ECO:0000313" key="2">
    <source>
        <dbReference type="Proteomes" id="UP001151582"/>
    </source>
</evidence>
<dbReference type="Proteomes" id="UP001151582">
    <property type="component" value="Unassembled WGS sequence"/>
</dbReference>
<proteinExistence type="predicted"/>